<dbReference type="PANTHER" id="PTHR38340">
    <property type="entry name" value="S-LAYER PROTEIN"/>
    <property type="match status" value="1"/>
</dbReference>
<dbReference type="GO" id="GO:0005576">
    <property type="term" value="C:extracellular region"/>
    <property type="evidence" value="ECO:0007669"/>
    <property type="project" value="UniProtKB-SubCell"/>
</dbReference>
<sequence>MHADGEKDMPYTANKLEKLAMTTWYGTSGNDIYDAPSGPNMLFGQGGNDDILGNTDADYIDGGDGNDTLYGSFGNDSLYGGTGADTLYGNDNNDLLSGETGDDFLYGGNNNDTLYGGAGNDTLFGDYGSDVGLDVLAGGAGNDVLYGGYDSDNYLYTCNSDGIDLISDSHGDYDRLRLNGPTAPNQLEYYRASTFGGDSNDLLFFTKADAADGTISEYIIIDDFWSGSAAGSGRIEYLNLSGTDYWFNTVVWGL</sequence>
<dbReference type="Gene3D" id="2.150.10.10">
    <property type="entry name" value="Serralysin-like metalloprotease, C-terminal"/>
    <property type="match status" value="3"/>
</dbReference>
<keyword evidence="2" id="KW-0964">Secreted</keyword>
<evidence type="ECO:0000313" key="4">
    <source>
        <dbReference type="Proteomes" id="UP000298693"/>
    </source>
</evidence>
<name>A0A4D8R6A9_AZOBR</name>
<accession>A0A4D8R6A9</accession>
<reference evidence="3 4" key="1">
    <citation type="submission" date="2018-09" db="EMBL/GenBank/DDBJ databases">
        <title>Whole genome based analysis of evolution and adaptive divergence in Indian and Brazilian strains of Azospirillum brasilense.</title>
        <authorList>
            <person name="Singh C."/>
            <person name="Tripathi A.K."/>
        </authorList>
    </citation>
    <scope>NUCLEOTIDE SEQUENCE [LARGE SCALE GENOMIC DNA]</scope>
    <source>
        <strain evidence="3 4">MTCC4039</strain>
        <plasmid evidence="3 4">p2</plasmid>
    </source>
</reference>
<dbReference type="EMBL" id="CP032347">
    <property type="protein sequence ID" value="QCO18608.1"/>
    <property type="molecule type" value="Genomic_DNA"/>
</dbReference>
<comment type="subcellular location">
    <subcellularLocation>
        <location evidence="1">Secreted</location>
    </subcellularLocation>
</comment>
<dbReference type="InterPro" id="IPR018511">
    <property type="entry name" value="Hemolysin-typ_Ca-bd_CS"/>
</dbReference>
<evidence type="ECO:0000313" key="3">
    <source>
        <dbReference type="EMBL" id="QCO18608.1"/>
    </source>
</evidence>
<dbReference type="PRINTS" id="PR00313">
    <property type="entry name" value="CABNDNGRPT"/>
</dbReference>
<dbReference type="Proteomes" id="UP000298693">
    <property type="component" value="Plasmid p2"/>
</dbReference>
<dbReference type="InterPro" id="IPR050557">
    <property type="entry name" value="RTX_toxin/Mannuronan_C5-epim"/>
</dbReference>
<dbReference type="Pfam" id="PF00353">
    <property type="entry name" value="HemolysinCabind"/>
    <property type="match status" value="3"/>
</dbReference>
<dbReference type="PANTHER" id="PTHR38340:SF1">
    <property type="entry name" value="S-LAYER PROTEIN"/>
    <property type="match status" value="1"/>
</dbReference>
<dbReference type="InterPro" id="IPR011049">
    <property type="entry name" value="Serralysin-like_metalloprot_C"/>
</dbReference>
<dbReference type="InterPro" id="IPR001343">
    <property type="entry name" value="Hemolysn_Ca-bd"/>
</dbReference>
<dbReference type="AlphaFoldDB" id="A0A4D8R6A9"/>
<proteinExistence type="predicted"/>
<evidence type="ECO:0000256" key="2">
    <source>
        <dbReference type="ARBA" id="ARBA00022525"/>
    </source>
</evidence>
<dbReference type="GO" id="GO:0005509">
    <property type="term" value="F:calcium ion binding"/>
    <property type="evidence" value="ECO:0007669"/>
    <property type="project" value="InterPro"/>
</dbReference>
<gene>
    <name evidence="3" type="ORF">D3869_25670</name>
</gene>
<evidence type="ECO:0000256" key="1">
    <source>
        <dbReference type="ARBA" id="ARBA00004613"/>
    </source>
</evidence>
<keyword evidence="3" id="KW-0614">Plasmid</keyword>
<organism evidence="3 4">
    <name type="scientific">Azospirillum brasilense</name>
    <dbReference type="NCBI Taxonomy" id="192"/>
    <lineage>
        <taxon>Bacteria</taxon>
        <taxon>Pseudomonadati</taxon>
        <taxon>Pseudomonadota</taxon>
        <taxon>Alphaproteobacteria</taxon>
        <taxon>Rhodospirillales</taxon>
        <taxon>Azospirillaceae</taxon>
        <taxon>Azospirillum</taxon>
    </lineage>
</organism>
<dbReference type="PROSITE" id="PS00330">
    <property type="entry name" value="HEMOLYSIN_CALCIUM"/>
    <property type="match status" value="1"/>
</dbReference>
<protein>
    <submittedName>
        <fullName evidence="3">Calcium-binding protein</fullName>
    </submittedName>
</protein>
<dbReference type="RefSeq" id="WP_137142578.1">
    <property type="nucleotide sequence ID" value="NZ_CP032347.1"/>
</dbReference>
<geneLocation type="plasmid" evidence="3">
    <name>p2</name>
</geneLocation>
<dbReference type="SUPFAM" id="SSF51120">
    <property type="entry name" value="beta-Roll"/>
    <property type="match status" value="1"/>
</dbReference>